<sequence>MEAGFISIDCGAPNKYLDTQYQINYETDADYVDTGENQQVSTDYAHGRNVMSSKNMRIFPNGTRNCYTVRPQKGKGNKYLIRACHFYGNYDGQNVVPIFDVYIDTNLWYTTISDDYCQEIIYSLSRDYVQLCLIKTGNGIPLLSTLEIRLLDGGIYPFDLGALYMRERYALGMPNE</sequence>
<name>A0ACB9LMQ2_9MYRT</name>
<evidence type="ECO:0000313" key="1">
    <source>
        <dbReference type="EMBL" id="KAI4312594.1"/>
    </source>
</evidence>
<gene>
    <name evidence="1" type="ORF">MLD38_037399</name>
</gene>
<protein>
    <submittedName>
        <fullName evidence="1">Uncharacterized protein</fullName>
    </submittedName>
</protein>
<dbReference type="Proteomes" id="UP001057402">
    <property type="component" value="Chromosome 11"/>
</dbReference>
<accession>A0ACB9LMQ2</accession>
<reference evidence="2" key="1">
    <citation type="journal article" date="2023" name="Front. Plant Sci.">
        <title>Chromosomal-level genome assembly of Melastoma candidum provides insights into trichome evolution.</title>
        <authorList>
            <person name="Zhong Y."/>
            <person name="Wu W."/>
            <person name="Sun C."/>
            <person name="Zou P."/>
            <person name="Liu Y."/>
            <person name="Dai S."/>
            <person name="Zhou R."/>
        </authorList>
    </citation>
    <scope>NUCLEOTIDE SEQUENCE [LARGE SCALE GENOMIC DNA]</scope>
</reference>
<keyword evidence="2" id="KW-1185">Reference proteome</keyword>
<comment type="caution">
    <text evidence="1">The sequence shown here is derived from an EMBL/GenBank/DDBJ whole genome shotgun (WGS) entry which is preliminary data.</text>
</comment>
<proteinExistence type="predicted"/>
<evidence type="ECO:0000313" key="2">
    <source>
        <dbReference type="Proteomes" id="UP001057402"/>
    </source>
</evidence>
<dbReference type="EMBL" id="CM042890">
    <property type="protein sequence ID" value="KAI4312594.1"/>
    <property type="molecule type" value="Genomic_DNA"/>
</dbReference>
<organism evidence="1 2">
    <name type="scientific">Melastoma candidum</name>
    <dbReference type="NCBI Taxonomy" id="119954"/>
    <lineage>
        <taxon>Eukaryota</taxon>
        <taxon>Viridiplantae</taxon>
        <taxon>Streptophyta</taxon>
        <taxon>Embryophyta</taxon>
        <taxon>Tracheophyta</taxon>
        <taxon>Spermatophyta</taxon>
        <taxon>Magnoliopsida</taxon>
        <taxon>eudicotyledons</taxon>
        <taxon>Gunneridae</taxon>
        <taxon>Pentapetalae</taxon>
        <taxon>rosids</taxon>
        <taxon>malvids</taxon>
        <taxon>Myrtales</taxon>
        <taxon>Melastomataceae</taxon>
        <taxon>Melastomatoideae</taxon>
        <taxon>Melastomateae</taxon>
        <taxon>Melastoma</taxon>
    </lineage>
</organism>